<feature type="transmembrane region" description="Helical" evidence="3">
    <location>
        <begin position="164"/>
        <end position="183"/>
    </location>
</feature>
<dbReference type="SUPFAM" id="SSF89796">
    <property type="entry name" value="CoA-transferase family III (CaiB/BaiF)"/>
    <property type="match status" value="2"/>
</dbReference>
<keyword evidence="3" id="KW-1133">Transmembrane helix</keyword>
<keyword evidence="3" id="KW-0472">Membrane</keyword>
<dbReference type="PANTHER" id="PTHR48229">
    <property type="entry name" value="CAIB/BAIF FAMILY ENZYME (AFU_ORTHOLOGUE AFUA_1G05360)-RELATED"/>
    <property type="match status" value="1"/>
</dbReference>
<evidence type="ECO:0000256" key="1">
    <source>
        <dbReference type="ARBA" id="ARBA00008383"/>
    </source>
</evidence>
<evidence type="ECO:0000256" key="3">
    <source>
        <dbReference type="SAM" id="Phobius"/>
    </source>
</evidence>
<dbReference type="Pfam" id="PF02515">
    <property type="entry name" value="CoA_transf_3"/>
    <property type="match status" value="1"/>
</dbReference>
<organism evidence="4 5">
    <name type="scientific">Byssochlamys spectabilis (strain No. 5 / NBRC 109023)</name>
    <name type="common">Paecilomyces variotii</name>
    <dbReference type="NCBI Taxonomy" id="1356009"/>
    <lineage>
        <taxon>Eukaryota</taxon>
        <taxon>Fungi</taxon>
        <taxon>Dikarya</taxon>
        <taxon>Ascomycota</taxon>
        <taxon>Pezizomycotina</taxon>
        <taxon>Eurotiomycetes</taxon>
        <taxon>Eurotiomycetidae</taxon>
        <taxon>Eurotiales</taxon>
        <taxon>Thermoascaceae</taxon>
        <taxon>Paecilomyces</taxon>
    </lineage>
</organism>
<keyword evidence="5" id="KW-1185">Reference proteome</keyword>
<evidence type="ECO:0000313" key="4">
    <source>
        <dbReference type="EMBL" id="GAD94725.1"/>
    </source>
</evidence>
<dbReference type="EMBL" id="BAUL01000100">
    <property type="protein sequence ID" value="GAD94725.1"/>
    <property type="molecule type" value="Genomic_DNA"/>
</dbReference>
<dbReference type="GO" id="GO:0003824">
    <property type="term" value="F:catalytic activity"/>
    <property type="evidence" value="ECO:0007669"/>
    <property type="project" value="InterPro"/>
</dbReference>
<accession>V5HXS0</accession>
<feature type="transmembrane region" description="Helical" evidence="3">
    <location>
        <begin position="189"/>
        <end position="212"/>
    </location>
</feature>
<comment type="caution">
    <text evidence="4">The sequence shown here is derived from an EMBL/GenBank/DDBJ whole genome shotgun (WGS) entry which is preliminary data.</text>
</comment>
<dbReference type="InParanoid" id="V5HXS0"/>
<name>V5HXS0_BYSSN</name>
<evidence type="ECO:0000313" key="5">
    <source>
        <dbReference type="Proteomes" id="UP000018001"/>
    </source>
</evidence>
<comment type="similarity">
    <text evidence="1">Belongs to the CoA-transferase III family.</text>
</comment>
<dbReference type="Gene3D" id="3.40.50.10540">
    <property type="entry name" value="Crotonobetainyl-coa:carnitine coa-transferase, domain 1"/>
    <property type="match status" value="1"/>
</dbReference>
<dbReference type="InterPro" id="IPR023606">
    <property type="entry name" value="CoA-Trfase_III_dom_1_sf"/>
</dbReference>
<dbReference type="Proteomes" id="UP000018001">
    <property type="component" value="Unassembled WGS sequence"/>
</dbReference>
<dbReference type="PANTHER" id="PTHR48229:SF1">
    <property type="entry name" value="ALPHA METHYLACYL-COA RACEMASE-RELATED"/>
    <property type="match status" value="1"/>
</dbReference>
<evidence type="ECO:0000256" key="2">
    <source>
        <dbReference type="SAM" id="MobiDB-lite"/>
    </source>
</evidence>
<proteinExistence type="inferred from homology"/>
<dbReference type="AlphaFoldDB" id="V5HXS0"/>
<dbReference type="HOGENOM" id="CLU_552051_0_0_1"/>
<feature type="compositionally biased region" description="Polar residues" evidence="2">
    <location>
        <begin position="17"/>
        <end position="31"/>
    </location>
</feature>
<keyword evidence="3" id="KW-0812">Transmembrane</keyword>
<feature type="transmembrane region" description="Helical" evidence="3">
    <location>
        <begin position="123"/>
        <end position="143"/>
    </location>
</feature>
<sequence length="494" mass="53564">MHVNRNQIVVIKDANAAQNPATRGIQPQSTEQEAENAKDKNAIQEEPRTITVNTTATVTPDISETCEEHLLAKAWAIGLPLPTIASHFLQVPSSGYHHRSLLYNCHLGFPVGNALSCTNVIGLAWIASIIGTIVDTTIAGWMNDKVAMFIVQRGKGVKETEARLWAALVTVVLLPAGCVLLEVGAAHGIYWIGVCFGLGIVSDNCHIFYLALSYVINCYKEISGDALTKVIVIRNVKGPLKAPCVAAALHAMCGIVANEVRDDRDGEKPGRSVIINTDHAAFWLGTVGLVKLNGMNTSEISNTGKVHEVFGHDFEQGAFATPLRLRATANYLTKTPGVWYQLHGSLNPDPALKAIGLDPKTQCATPEEAYDLISKHVQKFTADELEMMNIRLGLCGNNSYTPQGWRETQMDKHLPRHPLVNYKLQSHAISTPPAQVPRHLSDKRPLAGIKVAELVRIIAGPVIGTTLAAFGADVICVNCNRLPDKNVRTLLGSL</sequence>
<dbReference type="eggNOG" id="KOG3957">
    <property type="taxonomic scope" value="Eukaryota"/>
</dbReference>
<feature type="region of interest" description="Disordered" evidence="2">
    <location>
        <begin position="17"/>
        <end position="41"/>
    </location>
</feature>
<dbReference type="OrthoDB" id="2308815at2759"/>
<reference evidence="5" key="1">
    <citation type="journal article" date="2014" name="Genome Announc.">
        <title>Draft genome sequence of the formaldehyde-resistant fungus Byssochlamys spectabilis No. 5 (anamorph Paecilomyces variotii No. 5) (NBRC109023).</title>
        <authorList>
            <person name="Oka T."/>
            <person name="Ekino K."/>
            <person name="Fukuda K."/>
            <person name="Nomura Y."/>
        </authorList>
    </citation>
    <scope>NUCLEOTIDE SEQUENCE [LARGE SCALE GENOMIC DNA]</scope>
    <source>
        <strain evidence="5">No. 5 / NBRC 109023</strain>
    </source>
</reference>
<protein>
    <submittedName>
        <fullName evidence="4">Uncharacterized protein</fullName>
    </submittedName>
</protein>
<dbReference type="InterPro" id="IPR003673">
    <property type="entry name" value="CoA-Trfase_fam_III"/>
</dbReference>
<dbReference type="InterPro" id="IPR052985">
    <property type="entry name" value="CoA-trans_III_biosynth/detox"/>
</dbReference>
<gene>
    <name evidence="4" type="ORF">PVAR5_3354</name>
</gene>